<dbReference type="RefSeq" id="WP_139286157.1">
    <property type="nucleotide sequence ID" value="NZ_FNSA01000003.1"/>
</dbReference>
<keyword evidence="3" id="KW-1185">Reference proteome</keyword>
<evidence type="ECO:0000256" key="1">
    <source>
        <dbReference type="SAM" id="MobiDB-lite"/>
    </source>
</evidence>
<accession>A0A1H4U4Y1</accession>
<reference evidence="3" key="1">
    <citation type="submission" date="2016-10" db="EMBL/GenBank/DDBJ databases">
        <authorList>
            <person name="Varghese N."/>
            <person name="Submissions S."/>
        </authorList>
    </citation>
    <scope>NUCLEOTIDE SEQUENCE [LARGE SCALE GENOMIC DNA]</scope>
    <source>
        <strain evidence="3">DSM 44234</strain>
    </source>
</reference>
<dbReference type="EMBL" id="FNSA01000003">
    <property type="protein sequence ID" value="SEC63779.1"/>
    <property type="molecule type" value="Genomic_DNA"/>
</dbReference>
<dbReference type="AlphaFoldDB" id="A0A1H4U4Y1"/>
<organism evidence="2 3">
    <name type="scientific">Tsukamurella tyrosinosolvens</name>
    <dbReference type="NCBI Taxonomy" id="57704"/>
    <lineage>
        <taxon>Bacteria</taxon>
        <taxon>Bacillati</taxon>
        <taxon>Actinomycetota</taxon>
        <taxon>Actinomycetes</taxon>
        <taxon>Mycobacteriales</taxon>
        <taxon>Tsukamurellaceae</taxon>
        <taxon>Tsukamurella</taxon>
    </lineage>
</organism>
<evidence type="ECO:0000313" key="3">
    <source>
        <dbReference type="Proteomes" id="UP000182241"/>
    </source>
</evidence>
<protein>
    <submittedName>
        <fullName evidence="2">Uncharacterized protein</fullName>
    </submittedName>
</protein>
<dbReference type="STRING" id="57704.SAMN04489793_2787"/>
<gene>
    <name evidence="2" type="ORF">SAMN04489793_2787</name>
</gene>
<feature type="region of interest" description="Disordered" evidence="1">
    <location>
        <begin position="1"/>
        <end position="34"/>
    </location>
</feature>
<proteinExistence type="predicted"/>
<sequence length="118" mass="13169">MTSKTELELWSPAEPPHAVRSSIKPPHREQKRPGDLFIGDMGASKRFVMRAVGAIFGTYGWALNKTELVHYWTPPATATPSEIAAARNYVHRYLYGDPGPWTAADFEHRAAPETDFDG</sequence>
<name>A0A1H4U4Y1_TSUTY</name>
<evidence type="ECO:0000313" key="2">
    <source>
        <dbReference type="EMBL" id="SEC63779.1"/>
    </source>
</evidence>
<dbReference type="Proteomes" id="UP000182241">
    <property type="component" value="Unassembled WGS sequence"/>
</dbReference>